<evidence type="ECO:0000313" key="7">
    <source>
        <dbReference type="Proteomes" id="UP001521911"/>
    </source>
</evidence>
<dbReference type="InterPro" id="IPR028978">
    <property type="entry name" value="Chorismate_lyase_/UTRA_dom_sf"/>
</dbReference>
<keyword evidence="2" id="KW-0238">DNA-binding</keyword>
<feature type="region of interest" description="Disordered" evidence="4">
    <location>
        <begin position="242"/>
        <end position="262"/>
    </location>
</feature>
<dbReference type="PRINTS" id="PR00035">
    <property type="entry name" value="HTHGNTR"/>
</dbReference>
<dbReference type="PANTHER" id="PTHR44846">
    <property type="entry name" value="MANNOSYL-D-GLYCERATE TRANSPORT/METABOLISM SYSTEM REPRESSOR MNGR-RELATED"/>
    <property type="match status" value="1"/>
</dbReference>
<keyword evidence="3" id="KW-0804">Transcription</keyword>
<evidence type="ECO:0000259" key="5">
    <source>
        <dbReference type="PROSITE" id="PS50949"/>
    </source>
</evidence>
<dbReference type="InterPro" id="IPR050679">
    <property type="entry name" value="Bact_HTH_transcr_reg"/>
</dbReference>
<evidence type="ECO:0000256" key="2">
    <source>
        <dbReference type="ARBA" id="ARBA00023125"/>
    </source>
</evidence>
<dbReference type="Pfam" id="PF00392">
    <property type="entry name" value="GntR"/>
    <property type="match status" value="1"/>
</dbReference>
<dbReference type="EMBL" id="JAKRDF010000015">
    <property type="protein sequence ID" value="MCG7276896.1"/>
    <property type="molecule type" value="Genomic_DNA"/>
</dbReference>
<dbReference type="Gene3D" id="3.40.1410.10">
    <property type="entry name" value="Chorismate lyase-like"/>
    <property type="match status" value="1"/>
</dbReference>
<evidence type="ECO:0000256" key="3">
    <source>
        <dbReference type="ARBA" id="ARBA00023163"/>
    </source>
</evidence>
<protein>
    <submittedName>
        <fullName evidence="6">GntR family transcriptional regulator</fullName>
    </submittedName>
</protein>
<gene>
    <name evidence="6" type="ORF">MHK08_10495</name>
</gene>
<dbReference type="Proteomes" id="UP001521911">
    <property type="component" value="Unassembled WGS sequence"/>
</dbReference>
<dbReference type="PROSITE" id="PS50949">
    <property type="entry name" value="HTH_GNTR"/>
    <property type="match status" value="1"/>
</dbReference>
<dbReference type="SUPFAM" id="SSF46785">
    <property type="entry name" value="Winged helix' DNA-binding domain"/>
    <property type="match status" value="1"/>
</dbReference>
<reference evidence="6 7" key="1">
    <citation type="submission" date="2022-02" db="EMBL/GenBank/DDBJ databases">
        <title>Uncovering new skin microbiome diversity through culturing and metagenomics.</title>
        <authorList>
            <person name="Conlan S."/>
            <person name="Deming C."/>
            <person name="Nisc Comparative Sequencing Program N."/>
            <person name="Segre J.A."/>
        </authorList>
    </citation>
    <scope>NUCLEOTIDE SEQUENCE [LARGE SCALE GENOMIC DNA]</scope>
    <source>
        <strain evidence="6 7">ACRQV</strain>
    </source>
</reference>
<dbReference type="InterPro" id="IPR011663">
    <property type="entry name" value="UTRA"/>
</dbReference>
<evidence type="ECO:0000256" key="1">
    <source>
        <dbReference type="ARBA" id="ARBA00023015"/>
    </source>
</evidence>
<dbReference type="Gene3D" id="1.10.10.10">
    <property type="entry name" value="Winged helix-like DNA-binding domain superfamily/Winged helix DNA-binding domain"/>
    <property type="match status" value="1"/>
</dbReference>
<name>A0ABS9PXX0_9CORY</name>
<dbReference type="InterPro" id="IPR000524">
    <property type="entry name" value="Tscrpt_reg_HTH_GntR"/>
</dbReference>
<dbReference type="InterPro" id="IPR036388">
    <property type="entry name" value="WH-like_DNA-bd_sf"/>
</dbReference>
<feature type="domain" description="HTH gntR-type" evidence="5">
    <location>
        <begin position="8"/>
        <end position="76"/>
    </location>
</feature>
<dbReference type="CDD" id="cd07377">
    <property type="entry name" value="WHTH_GntR"/>
    <property type="match status" value="1"/>
</dbReference>
<accession>A0ABS9PXX0</accession>
<dbReference type="InterPro" id="IPR036390">
    <property type="entry name" value="WH_DNA-bd_sf"/>
</dbReference>
<keyword evidence="1" id="KW-0805">Transcription regulation</keyword>
<dbReference type="RefSeq" id="WP_239181042.1">
    <property type="nucleotide sequence ID" value="NZ_JAKRDF010000015.1"/>
</dbReference>
<evidence type="ECO:0000313" key="6">
    <source>
        <dbReference type="EMBL" id="MCG7276896.1"/>
    </source>
</evidence>
<dbReference type="PANTHER" id="PTHR44846:SF1">
    <property type="entry name" value="MANNOSYL-D-GLYCERATE TRANSPORT_METABOLISM SYSTEM REPRESSOR MNGR-RELATED"/>
    <property type="match status" value="1"/>
</dbReference>
<dbReference type="SMART" id="SM00866">
    <property type="entry name" value="UTRA"/>
    <property type="match status" value="1"/>
</dbReference>
<dbReference type="SUPFAM" id="SSF64288">
    <property type="entry name" value="Chorismate lyase-like"/>
    <property type="match status" value="1"/>
</dbReference>
<sequence>MFTTVGRRQQHQEIAAYLRQRIREGQIPPGEPIPSEADLCRQFDCARGTIRQAIATLRNEGLISSGQGRRSRVLDTVPTQSFDGVISFSQWCHNSGVEPGQQTQWVTKRPAGPELAARLNISPADHIVSVYRLRLMDGAPAMVERLNYTLDAGQHVLMFDTDSGSIYQQLINSGVDISYATRTIDAVPAEEEDAQLLGVQPGTPLLRVRRHAFTLDGTPIEASDDRYLSDKANFTVTTVRGNPSPISMVSTHEELPAGASSS</sequence>
<keyword evidence="7" id="KW-1185">Reference proteome</keyword>
<evidence type="ECO:0000256" key="4">
    <source>
        <dbReference type="SAM" id="MobiDB-lite"/>
    </source>
</evidence>
<proteinExistence type="predicted"/>
<comment type="caution">
    <text evidence="6">The sequence shown here is derived from an EMBL/GenBank/DDBJ whole genome shotgun (WGS) entry which is preliminary data.</text>
</comment>
<organism evidence="6 7">
    <name type="scientific">Corynebacterium singulare</name>
    <dbReference type="NCBI Taxonomy" id="161899"/>
    <lineage>
        <taxon>Bacteria</taxon>
        <taxon>Bacillati</taxon>
        <taxon>Actinomycetota</taxon>
        <taxon>Actinomycetes</taxon>
        <taxon>Mycobacteriales</taxon>
        <taxon>Corynebacteriaceae</taxon>
        <taxon>Corynebacterium</taxon>
    </lineage>
</organism>
<dbReference type="Pfam" id="PF07702">
    <property type="entry name" value="UTRA"/>
    <property type="match status" value="1"/>
</dbReference>
<dbReference type="SMART" id="SM00345">
    <property type="entry name" value="HTH_GNTR"/>
    <property type="match status" value="1"/>
</dbReference>